<evidence type="ECO:0000256" key="12">
    <source>
        <dbReference type="ARBA" id="ARBA00023239"/>
    </source>
</evidence>
<organism evidence="16 17">
    <name type="scientific">Acetivibrio mesophilus</name>
    <dbReference type="NCBI Taxonomy" id="2487273"/>
    <lineage>
        <taxon>Bacteria</taxon>
        <taxon>Bacillati</taxon>
        <taxon>Bacillota</taxon>
        <taxon>Clostridia</taxon>
        <taxon>Eubacteriales</taxon>
        <taxon>Oscillospiraceae</taxon>
        <taxon>Acetivibrio</taxon>
    </lineage>
</organism>
<dbReference type="InterPro" id="IPR007197">
    <property type="entry name" value="rSAM"/>
</dbReference>
<dbReference type="SFLD" id="SFLDS00029">
    <property type="entry name" value="Radical_SAM"/>
    <property type="match status" value="1"/>
</dbReference>
<dbReference type="SFLD" id="SFLDG01067">
    <property type="entry name" value="SPASM/twitch_domain_containing"/>
    <property type="match status" value="1"/>
</dbReference>
<evidence type="ECO:0000256" key="5">
    <source>
        <dbReference type="ARBA" id="ARBA00021702"/>
    </source>
</evidence>
<dbReference type="GO" id="GO:0016829">
    <property type="term" value="F:lyase activity"/>
    <property type="evidence" value="ECO:0007669"/>
    <property type="project" value="UniProtKB-KW"/>
</dbReference>
<comment type="pathway">
    <text evidence="3">Cofactor biosynthesis; Fe-Mo cofactor biosynthesis.</text>
</comment>
<comment type="caution">
    <text evidence="16">The sequence shown here is derived from an EMBL/GenBank/DDBJ whole genome shotgun (WGS) entry which is preliminary data.</text>
</comment>
<dbReference type="EMBL" id="RLII01000015">
    <property type="protein sequence ID" value="RXE58660.1"/>
    <property type="molecule type" value="Genomic_DNA"/>
</dbReference>
<keyword evidence="6" id="KW-0004">4Fe-4S</keyword>
<evidence type="ECO:0000256" key="1">
    <source>
        <dbReference type="ARBA" id="ARBA00001966"/>
    </source>
</evidence>
<dbReference type="GO" id="GO:0046872">
    <property type="term" value="F:metal ion binding"/>
    <property type="evidence" value="ECO:0007669"/>
    <property type="project" value="UniProtKB-KW"/>
</dbReference>
<dbReference type="SMART" id="SM00729">
    <property type="entry name" value="Elp3"/>
    <property type="match status" value="1"/>
</dbReference>
<evidence type="ECO:0000259" key="15">
    <source>
        <dbReference type="PROSITE" id="PS51918"/>
    </source>
</evidence>
<evidence type="ECO:0000256" key="2">
    <source>
        <dbReference type="ARBA" id="ARBA00003522"/>
    </source>
</evidence>
<keyword evidence="10" id="KW-0411">Iron-sulfur</keyword>
<dbReference type="CDD" id="cd01335">
    <property type="entry name" value="Radical_SAM"/>
    <property type="match status" value="1"/>
</dbReference>
<evidence type="ECO:0000256" key="7">
    <source>
        <dbReference type="ARBA" id="ARBA00022691"/>
    </source>
</evidence>
<dbReference type="InterPro" id="IPR013785">
    <property type="entry name" value="Aldolase_TIM"/>
</dbReference>
<keyword evidence="17" id="KW-1185">Reference proteome</keyword>
<comment type="cofactor">
    <cofactor evidence="1">
        <name>[4Fe-4S] cluster</name>
        <dbReference type="ChEBI" id="CHEBI:49883"/>
    </cofactor>
</comment>
<dbReference type="PANTHER" id="PTHR43787:SF13">
    <property type="entry name" value="FEMO COFACTOR BIOSYNTHESIS PROTEIN NIFB"/>
    <property type="match status" value="1"/>
</dbReference>
<dbReference type="UniPathway" id="UPA00782"/>
<dbReference type="Proteomes" id="UP000289166">
    <property type="component" value="Unassembled WGS sequence"/>
</dbReference>
<keyword evidence="8" id="KW-0479">Metal-binding</keyword>
<dbReference type="AlphaFoldDB" id="A0A4Q0I335"/>
<evidence type="ECO:0000256" key="6">
    <source>
        <dbReference type="ARBA" id="ARBA00022485"/>
    </source>
</evidence>
<gene>
    <name evidence="16" type="ORF">EFD62_11405</name>
</gene>
<reference evidence="17" key="1">
    <citation type="submission" date="2018-11" db="EMBL/GenBank/DDBJ databases">
        <title>Genome sequencing of a novel mesophilic and cellulolytic organism within the genus Hungateiclostridium.</title>
        <authorList>
            <person name="Rettenmaier R."/>
            <person name="Liebl W."/>
            <person name="Zverlov V."/>
        </authorList>
    </citation>
    <scope>NUCLEOTIDE SEQUENCE [LARGE SCALE GENOMIC DNA]</scope>
    <source>
        <strain evidence="17">N2K1</strain>
    </source>
</reference>
<dbReference type="Pfam" id="PF04055">
    <property type="entry name" value="Radical_SAM"/>
    <property type="match status" value="1"/>
</dbReference>
<name>A0A4Q0I335_9FIRM</name>
<accession>A0A4Q0I335</accession>
<evidence type="ECO:0000313" key="16">
    <source>
        <dbReference type="EMBL" id="RXE58660.1"/>
    </source>
</evidence>
<feature type="domain" description="Radical SAM core" evidence="15">
    <location>
        <begin position="16"/>
        <end position="257"/>
    </location>
</feature>
<dbReference type="PROSITE" id="PS51918">
    <property type="entry name" value="RADICAL_SAM"/>
    <property type="match status" value="1"/>
</dbReference>
<dbReference type="InterPro" id="IPR000385">
    <property type="entry name" value="MoaA_NifB_PqqE_Fe-S-bd_CS"/>
</dbReference>
<protein>
    <recommendedName>
        <fullName evidence="5">FeMo cofactor biosynthesis protein NifB</fullName>
    </recommendedName>
    <alternativeName>
        <fullName evidence="14">Nitrogenase cofactor maturase NifB</fullName>
    </alternativeName>
    <alternativeName>
        <fullName evidence="13">Radical SAM assemblase NifB</fullName>
    </alternativeName>
</protein>
<evidence type="ECO:0000256" key="11">
    <source>
        <dbReference type="ARBA" id="ARBA00023231"/>
    </source>
</evidence>
<comment type="function">
    <text evidence="2">Involved in the biosynthesis of the iron-molybdenum cofactor (FeMo-co or M-cluster) found in the dinitrogenase enzyme of the nitrogenase complex in nitrogen-fixing microorganisms. NifB catalyzes the crucial step of radical SAM-dependent carbide insertion that occurs concomitant with the insertion of a 9th sulfur and the rearrangement/coupling of two [4Fe-4S] clusters into a [8Fe-9S-C] cluster, the precursor to the M-cluster.</text>
</comment>
<evidence type="ECO:0000256" key="3">
    <source>
        <dbReference type="ARBA" id="ARBA00005155"/>
    </source>
</evidence>
<evidence type="ECO:0000313" key="17">
    <source>
        <dbReference type="Proteomes" id="UP000289166"/>
    </source>
</evidence>
<keyword evidence="12" id="KW-0456">Lyase</keyword>
<sequence>MRPELRRHPCLDAGSHNKYGRIHLPVSPICNIQCKFCRRCFNKWEERPGVTRKILSPKEALTIVDRALELCPQITVVGIAGPGDSLASNHAIDTFRVVHEKYPELIKCLSTNGLMLPDRAKDLVEVGVSTLTVTVNAVDADILSNICTHIVWDGKVNYGKEAALRLLASQTRGIWEAHKRGIFVKINTVLIPGINDEHVGDVARTVAGLGASKINIIPLIPQFEMADIEAPDCAMLNKAREDAEQYLEVFRHCTHCRADACGIPGSNEDLADRLYEQRIETFSHG</sequence>
<dbReference type="PROSITE" id="PS01305">
    <property type="entry name" value="MOAA_NIFB_PQQE"/>
    <property type="match status" value="1"/>
</dbReference>
<evidence type="ECO:0000256" key="10">
    <source>
        <dbReference type="ARBA" id="ARBA00023014"/>
    </source>
</evidence>
<keyword evidence="7" id="KW-0949">S-adenosyl-L-methionine</keyword>
<evidence type="ECO:0000256" key="9">
    <source>
        <dbReference type="ARBA" id="ARBA00023004"/>
    </source>
</evidence>
<proteinExistence type="inferred from homology"/>
<keyword evidence="9" id="KW-0408">Iron</keyword>
<evidence type="ECO:0000256" key="4">
    <source>
        <dbReference type="ARBA" id="ARBA00006804"/>
    </source>
</evidence>
<dbReference type="PANTHER" id="PTHR43787">
    <property type="entry name" value="FEMO COFACTOR BIOSYNTHESIS PROTEIN NIFB-RELATED"/>
    <property type="match status" value="1"/>
</dbReference>
<keyword evidence="11" id="KW-0535">Nitrogen fixation</keyword>
<dbReference type="SUPFAM" id="SSF102114">
    <property type="entry name" value="Radical SAM enzymes"/>
    <property type="match status" value="1"/>
</dbReference>
<dbReference type="InterPro" id="IPR058240">
    <property type="entry name" value="rSAM_sf"/>
</dbReference>
<dbReference type="GO" id="GO:0032324">
    <property type="term" value="P:molybdopterin cofactor biosynthetic process"/>
    <property type="evidence" value="ECO:0007669"/>
    <property type="project" value="UniProtKB-ARBA"/>
</dbReference>
<comment type="similarity">
    <text evidence="4">Belongs to the radical SAM superfamily. NifB family.</text>
</comment>
<evidence type="ECO:0000256" key="14">
    <source>
        <dbReference type="ARBA" id="ARBA00032102"/>
    </source>
</evidence>
<dbReference type="InterPro" id="IPR006638">
    <property type="entry name" value="Elp3/MiaA/NifB-like_rSAM"/>
</dbReference>
<dbReference type="OrthoDB" id="9764725at2"/>
<evidence type="ECO:0000256" key="8">
    <source>
        <dbReference type="ARBA" id="ARBA00022723"/>
    </source>
</evidence>
<evidence type="ECO:0000256" key="13">
    <source>
        <dbReference type="ARBA" id="ARBA00030926"/>
    </source>
</evidence>
<dbReference type="GO" id="GO:0051539">
    <property type="term" value="F:4 iron, 4 sulfur cluster binding"/>
    <property type="evidence" value="ECO:0007669"/>
    <property type="project" value="UniProtKB-KW"/>
</dbReference>
<dbReference type="Gene3D" id="3.20.20.70">
    <property type="entry name" value="Aldolase class I"/>
    <property type="match status" value="1"/>
</dbReference>